<sequence>MKVSAAIVAVAATAAQASLQPIVGKGAKLFYENGTQFFMKGVAYQQDTAAAGESTGSTTYVDPLADEDACKRDVPLLAKLGTNIIRTYAINPEKDHSACMKLLDAAGIYVISDLSEPSVSINRDDATWDVELFTRYKAVIDELAQYDNVVGFFAGNEVTNNASNTDASAYVKAAVRDTKKYISDQNYRWLGVGYASNDDTDIRDDITAYFNCGDSADSIDFWGYNIYSWCGESTMEKSSYSEHVTYFSNYSVPVFFAEYGCNEPSGAAGRIFQETTALYESEMSDVFSGGIVYMYFQESNDYGLVKIDSSDNASKLKDYTSLSSRVAAATPTGVESDSYKATNTAAACPSIGENWIASSELPPTPDEDLCNCMLKSATCVGASSLKVKGYSAIFSYICGTDESLCVGINGNATSGVYGAYSMCPEKAKLAYVLDAYYKSQDSASTACDFDGKATTQSGSTASSCEDSLAAASSVNAVAATASAGSSTSSDSADASSTDDSFGNPTAAIARLFSVGDFAIGAYLVAAAGVGAGMVLL</sequence>
<dbReference type="GO" id="GO:0005886">
    <property type="term" value="C:plasma membrane"/>
    <property type="evidence" value="ECO:0007669"/>
    <property type="project" value="UniProtKB-SubCell"/>
</dbReference>
<proteinExistence type="inferred from homology"/>
<dbReference type="InterPro" id="IPR017853">
    <property type="entry name" value="GH"/>
</dbReference>
<evidence type="ECO:0000256" key="4">
    <source>
        <dbReference type="ARBA" id="ARBA00022729"/>
    </source>
</evidence>
<evidence type="ECO:0000256" key="5">
    <source>
        <dbReference type="ARBA" id="ARBA00023136"/>
    </source>
</evidence>
<evidence type="ECO:0000256" key="1">
    <source>
        <dbReference type="ARBA" id="ARBA00004609"/>
    </source>
</evidence>
<keyword evidence="7" id="KW-0325">Glycoprotein</keyword>
<accession>A0A9P5GVL6</accession>
<dbReference type="Gene3D" id="1.20.58.1040">
    <property type="match status" value="1"/>
</dbReference>
<name>A0A9P5GVL6_9HYPO</name>
<evidence type="ECO:0000256" key="8">
    <source>
        <dbReference type="ARBA" id="ARBA00023288"/>
    </source>
</evidence>
<dbReference type="SUPFAM" id="SSF51445">
    <property type="entry name" value="(Trans)glycosidases"/>
    <property type="match status" value="1"/>
</dbReference>
<dbReference type="Gene3D" id="3.20.20.80">
    <property type="entry name" value="Glycosidases"/>
    <property type="match status" value="1"/>
</dbReference>
<evidence type="ECO:0000259" key="10">
    <source>
        <dbReference type="SMART" id="SM00768"/>
    </source>
</evidence>
<organism evidence="11 12">
    <name type="scientific">Cylindrodendrum hubeiense</name>
    <dbReference type="NCBI Taxonomy" id="595255"/>
    <lineage>
        <taxon>Eukaryota</taxon>
        <taxon>Fungi</taxon>
        <taxon>Dikarya</taxon>
        <taxon>Ascomycota</taxon>
        <taxon>Pezizomycotina</taxon>
        <taxon>Sordariomycetes</taxon>
        <taxon>Hypocreomycetidae</taxon>
        <taxon>Hypocreales</taxon>
        <taxon>Nectriaceae</taxon>
        <taxon>Cylindrodendrum</taxon>
    </lineage>
</organism>
<evidence type="ECO:0000313" key="12">
    <source>
        <dbReference type="Proteomes" id="UP000722485"/>
    </source>
</evidence>
<comment type="subcellular location">
    <subcellularLocation>
        <location evidence="1 9">Cell membrane</location>
        <topology evidence="1 9">Lipid-anchor</topology>
        <topology evidence="1 9">GPI-anchor</topology>
    </subcellularLocation>
</comment>
<dbReference type="InterPro" id="IPR012946">
    <property type="entry name" value="X8"/>
</dbReference>
<keyword evidence="8 9" id="KW-0449">Lipoprotein</keyword>
<keyword evidence="4" id="KW-0732">Signal</keyword>
<evidence type="ECO:0000256" key="6">
    <source>
        <dbReference type="ARBA" id="ARBA00023157"/>
    </source>
</evidence>
<dbReference type="AlphaFoldDB" id="A0A9P5GVL6"/>
<evidence type="ECO:0000313" key="11">
    <source>
        <dbReference type="EMBL" id="KAF7542410.1"/>
    </source>
</evidence>
<dbReference type="GO" id="GO:0098552">
    <property type="term" value="C:side of membrane"/>
    <property type="evidence" value="ECO:0007669"/>
    <property type="project" value="UniProtKB-KW"/>
</dbReference>
<comment type="similarity">
    <text evidence="2 9">Belongs to the glycosyl hydrolase 72 family.</text>
</comment>
<dbReference type="Pfam" id="PF03198">
    <property type="entry name" value="Glyco_hydro_72"/>
    <property type="match status" value="1"/>
</dbReference>
<dbReference type="OrthoDB" id="421038at2759"/>
<evidence type="ECO:0000256" key="7">
    <source>
        <dbReference type="ARBA" id="ARBA00023180"/>
    </source>
</evidence>
<keyword evidence="5 9" id="KW-0472">Membrane</keyword>
<dbReference type="EMBL" id="JAANBB010000449">
    <property type="protein sequence ID" value="KAF7542410.1"/>
    <property type="molecule type" value="Genomic_DNA"/>
</dbReference>
<dbReference type="GO" id="GO:0071970">
    <property type="term" value="P:fungal-type cell wall (1-&gt;3)-beta-D-glucan biosynthetic process"/>
    <property type="evidence" value="ECO:0007669"/>
    <property type="project" value="TreeGrafter"/>
</dbReference>
<dbReference type="EC" id="2.4.1.-" evidence="9"/>
<feature type="domain" description="X8" evidence="10">
    <location>
        <begin position="377"/>
        <end position="466"/>
    </location>
</feature>
<keyword evidence="12" id="KW-1185">Reference proteome</keyword>
<dbReference type="GO" id="GO:0031505">
    <property type="term" value="P:fungal-type cell wall organization"/>
    <property type="evidence" value="ECO:0007669"/>
    <property type="project" value="TreeGrafter"/>
</dbReference>
<dbReference type="PANTHER" id="PTHR31468">
    <property type="entry name" value="1,3-BETA-GLUCANOSYLTRANSFERASE GAS1"/>
    <property type="match status" value="1"/>
</dbReference>
<keyword evidence="6" id="KW-1015">Disulfide bond</keyword>
<protein>
    <recommendedName>
        <fullName evidence="9">1,3-beta-glucanosyltransferase</fullName>
        <ecNumber evidence="9">2.4.1.-</ecNumber>
    </recommendedName>
</protein>
<evidence type="ECO:0000256" key="9">
    <source>
        <dbReference type="RuleBase" id="RU361209"/>
    </source>
</evidence>
<dbReference type="GO" id="GO:0042124">
    <property type="term" value="F:1,3-beta-glucanosyltransferase activity"/>
    <property type="evidence" value="ECO:0007669"/>
    <property type="project" value="TreeGrafter"/>
</dbReference>
<dbReference type="InterPro" id="IPR004886">
    <property type="entry name" value="Glucanosyltransferase"/>
</dbReference>
<evidence type="ECO:0000256" key="2">
    <source>
        <dbReference type="ARBA" id="ARBA00007528"/>
    </source>
</evidence>
<dbReference type="SMART" id="SM00768">
    <property type="entry name" value="X8"/>
    <property type="match status" value="1"/>
</dbReference>
<dbReference type="PANTHER" id="PTHR31468:SF2">
    <property type="entry name" value="1,3-BETA-GLUCANOSYLTRANSFERASE GAS1"/>
    <property type="match status" value="1"/>
</dbReference>
<dbReference type="Proteomes" id="UP000722485">
    <property type="component" value="Unassembled WGS sequence"/>
</dbReference>
<keyword evidence="3 9" id="KW-0336">GPI-anchor</keyword>
<gene>
    <name evidence="11" type="ORF">G7Z17_g11598</name>
</gene>
<evidence type="ECO:0000256" key="3">
    <source>
        <dbReference type="ARBA" id="ARBA00022622"/>
    </source>
</evidence>
<dbReference type="Pfam" id="PF07983">
    <property type="entry name" value="X8"/>
    <property type="match status" value="1"/>
</dbReference>
<comment type="caution">
    <text evidence="11">The sequence shown here is derived from an EMBL/GenBank/DDBJ whole genome shotgun (WGS) entry which is preliminary data.</text>
</comment>
<reference evidence="11" key="1">
    <citation type="submission" date="2020-03" db="EMBL/GenBank/DDBJ databases">
        <title>Draft Genome Sequence of Cylindrodendrum hubeiense.</title>
        <authorList>
            <person name="Buettner E."/>
            <person name="Kellner H."/>
        </authorList>
    </citation>
    <scope>NUCLEOTIDE SEQUENCE</scope>
    <source>
        <strain evidence="11">IHI 201604</strain>
    </source>
</reference>
<dbReference type="FunFam" id="3.20.20.80:FF:000038">
    <property type="entry name" value="1,3-beta-glucanosyltransferase"/>
    <property type="match status" value="1"/>
</dbReference>
<comment type="function">
    <text evidence="9">Splits internally a 1,3-beta-glucan molecule and transfers the newly generated reducing end (the donor) to the non-reducing end of another 1,3-beta-glucan molecule (the acceptor) forming a 1,3-beta linkage, resulting in the elongation of 1,3-beta-glucan chains in the cell wall.</text>
</comment>
<keyword evidence="9" id="KW-0808">Transferase</keyword>